<accession>A0A941D4M2</accession>
<keyword evidence="7" id="KW-1185">Reference proteome</keyword>
<keyword evidence="2" id="KW-0805">Transcription regulation</keyword>
<evidence type="ECO:0000313" key="6">
    <source>
        <dbReference type="EMBL" id="MBR7620801.1"/>
    </source>
</evidence>
<dbReference type="SUPFAM" id="SSF46785">
    <property type="entry name" value="Winged helix' DNA-binding domain"/>
    <property type="match status" value="1"/>
</dbReference>
<name>A0A941D4M2_9CAUL</name>
<dbReference type="InterPro" id="IPR036388">
    <property type="entry name" value="WH-like_DNA-bd_sf"/>
</dbReference>
<evidence type="ECO:0000313" key="7">
    <source>
        <dbReference type="Proteomes" id="UP000622580"/>
    </source>
</evidence>
<dbReference type="Proteomes" id="UP000622580">
    <property type="component" value="Unassembled WGS sequence"/>
</dbReference>
<dbReference type="SUPFAM" id="SSF53850">
    <property type="entry name" value="Periplasmic binding protein-like II"/>
    <property type="match status" value="1"/>
</dbReference>
<dbReference type="PANTHER" id="PTHR30537">
    <property type="entry name" value="HTH-TYPE TRANSCRIPTIONAL REGULATOR"/>
    <property type="match status" value="1"/>
</dbReference>
<comment type="similarity">
    <text evidence="1">Belongs to the LysR transcriptional regulatory family.</text>
</comment>
<dbReference type="AlphaFoldDB" id="A0A941D4M2"/>
<dbReference type="RefSeq" id="WP_215341524.1">
    <property type="nucleotide sequence ID" value="NZ_JAGSGD010000001.1"/>
</dbReference>
<dbReference type="EMBL" id="JAGSGD010000001">
    <property type="protein sequence ID" value="MBR7620801.1"/>
    <property type="molecule type" value="Genomic_DNA"/>
</dbReference>
<feature type="domain" description="HTH lysR-type" evidence="5">
    <location>
        <begin position="8"/>
        <end position="65"/>
    </location>
</feature>
<dbReference type="PANTHER" id="PTHR30537:SF26">
    <property type="entry name" value="GLYCINE CLEAVAGE SYSTEM TRANSCRIPTIONAL ACTIVATOR"/>
    <property type="match status" value="1"/>
</dbReference>
<evidence type="ECO:0000256" key="3">
    <source>
        <dbReference type="ARBA" id="ARBA00023125"/>
    </source>
</evidence>
<proteinExistence type="inferred from homology"/>
<dbReference type="PROSITE" id="PS50931">
    <property type="entry name" value="HTH_LYSR"/>
    <property type="match status" value="1"/>
</dbReference>
<gene>
    <name evidence="6" type="ORF">JKL49_15510</name>
</gene>
<keyword evidence="3" id="KW-0238">DNA-binding</keyword>
<dbReference type="Pfam" id="PF00126">
    <property type="entry name" value="HTH_1"/>
    <property type="match status" value="1"/>
</dbReference>
<dbReference type="CDD" id="cd08432">
    <property type="entry name" value="PBP2_GcdR_TrpI_HvrB_AmpR_like"/>
    <property type="match status" value="1"/>
</dbReference>
<dbReference type="InterPro" id="IPR058163">
    <property type="entry name" value="LysR-type_TF_proteobact-type"/>
</dbReference>
<dbReference type="Gene3D" id="1.10.10.10">
    <property type="entry name" value="Winged helix-like DNA-binding domain superfamily/Winged helix DNA-binding domain"/>
    <property type="match status" value="1"/>
</dbReference>
<organism evidence="6 7">
    <name type="scientific">Phenylobacterium glaciei</name>
    <dbReference type="NCBI Taxonomy" id="2803784"/>
    <lineage>
        <taxon>Bacteria</taxon>
        <taxon>Pseudomonadati</taxon>
        <taxon>Pseudomonadota</taxon>
        <taxon>Alphaproteobacteria</taxon>
        <taxon>Caulobacterales</taxon>
        <taxon>Caulobacteraceae</taxon>
        <taxon>Phenylobacterium</taxon>
    </lineage>
</organism>
<dbReference type="GO" id="GO:0003700">
    <property type="term" value="F:DNA-binding transcription factor activity"/>
    <property type="evidence" value="ECO:0007669"/>
    <property type="project" value="InterPro"/>
</dbReference>
<sequence>MSDPLATLPLSAIRVFEAAARLGSFTRAAAELNITQAAVSWQVKALEQRLDQPLFRRLPREVVLTPSGERLARAASEAVTVLRAALSDLTDTGEGVLAITTLQSLATVWLAPRLGAFQLAHPQIAVRLEASGRVVDLTREDMDVAIRSGSGEWPGLASHYLFSADGAPLCTPQMARDLNLTEPRDLLKAPLIGLASEWDAWFAAAGVQAPSIEGTPRLAADAQSLEVAAALAGHGVALGSPVLFGADIAQGRLVCPFDARISFGNGYWLVYPADRRRAAKITAFRDWLLAQVAP</sequence>
<evidence type="ECO:0000256" key="4">
    <source>
        <dbReference type="ARBA" id="ARBA00023163"/>
    </source>
</evidence>
<dbReference type="GO" id="GO:0006351">
    <property type="term" value="P:DNA-templated transcription"/>
    <property type="evidence" value="ECO:0007669"/>
    <property type="project" value="TreeGrafter"/>
</dbReference>
<dbReference type="InterPro" id="IPR036390">
    <property type="entry name" value="WH_DNA-bd_sf"/>
</dbReference>
<protein>
    <submittedName>
        <fullName evidence="6">LysR family transcriptional regulator</fullName>
    </submittedName>
</protein>
<dbReference type="InterPro" id="IPR005119">
    <property type="entry name" value="LysR_subst-bd"/>
</dbReference>
<comment type="caution">
    <text evidence="6">The sequence shown here is derived from an EMBL/GenBank/DDBJ whole genome shotgun (WGS) entry which is preliminary data.</text>
</comment>
<reference evidence="6" key="1">
    <citation type="submission" date="2021-04" db="EMBL/GenBank/DDBJ databases">
        <title>Draft genome assembly of strain Phenylobacterium sp. 20VBR1 using MiniION and Illumina platforms.</title>
        <authorList>
            <person name="Thomas F.A."/>
            <person name="Krishnan K.P."/>
            <person name="Sinha R.K."/>
        </authorList>
    </citation>
    <scope>NUCLEOTIDE SEQUENCE</scope>
    <source>
        <strain evidence="6">20VBR1</strain>
    </source>
</reference>
<dbReference type="GO" id="GO:0043565">
    <property type="term" value="F:sequence-specific DNA binding"/>
    <property type="evidence" value="ECO:0007669"/>
    <property type="project" value="TreeGrafter"/>
</dbReference>
<dbReference type="PRINTS" id="PR00039">
    <property type="entry name" value="HTHLYSR"/>
</dbReference>
<evidence type="ECO:0000256" key="1">
    <source>
        <dbReference type="ARBA" id="ARBA00009437"/>
    </source>
</evidence>
<keyword evidence="4" id="KW-0804">Transcription</keyword>
<evidence type="ECO:0000259" key="5">
    <source>
        <dbReference type="PROSITE" id="PS50931"/>
    </source>
</evidence>
<dbReference type="FunFam" id="1.10.10.10:FF:000001">
    <property type="entry name" value="LysR family transcriptional regulator"/>
    <property type="match status" value="1"/>
</dbReference>
<dbReference type="InterPro" id="IPR000847">
    <property type="entry name" value="LysR_HTH_N"/>
</dbReference>
<dbReference type="Gene3D" id="3.40.190.10">
    <property type="entry name" value="Periplasmic binding protein-like II"/>
    <property type="match status" value="2"/>
</dbReference>
<dbReference type="Pfam" id="PF03466">
    <property type="entry name" value="LysR_substrate"/>
    <property type="match status" value="1"/>
</dbReference>
<evidence type="ECO:0000256" key="2">
    <source>
        <dbReference type="ARBA" id="ARBA00023015"/>
    </source>
</evidence>